<reference evidence="1" key="1">
    <citation type="submission" date="2021-01" db="EMBL/GenBank/DDBJ databases">
        <authorList>
            <person name="Zahm M."/>
            <person name="Roques C."/>
            <person name="Cabau C."/>
            <person name="Klopp C."/>
            <person name="Donnadieu C."/>
            <person name="Jouanno E."/>
            <person name="Lampietro C."/>
            <person name="Louis A."/>
            <person name="Herpin A."/>
            <person name="Echchiki A."/>
            <person name="Berthelot C."/>
            <person name="Parey E."/>
            <person name="Roest-Crollius H."/>
            <person name="Braasch I."/>
            <person name="Postlethwait J."/>
            <person name="Bobe J."/>
            <person name="Montfort J."/>
            <person name="Bouchez O."/>
            <person name="Begum T."/>
            <person name="Mejri S."/>
            <person name="Adams A."/>
            <person name="Chen W.-J."/>
            <person name="Guiguen Y."/>
        </authorList>
    </citation>
    <scope>NUCLEOTIDE SEQUENCE</scope>
    <source>
        <tissue evidence="1">Blood</tissue>
    </source>
</reference>
<comment type="caution">
    <text evidence="1">The sequence shown here is derived from an EMBL/GenBank/DDBJ whole genome shotgun (WGS) entry which is preliminary data.</text>
</comment>
<organism evidence="1 2">
    <name type="scientific">Albula goreensis</name>
    <dbReference type="NCBI Taxonomy" id="1534307"/>
    <lineage>
        <taxon>Eukaryota</taxon>
        <taxon>Metazoa</taxon>
        <taxon>Chordata</taxon>
        <taxon>Craniata</taxon>
        <taxon>Vertebrata</taxon>
        <taxon>Euteleostomi</taxon>
        <taxon>Actinopterygii</taxon>
        <taxon>Neopterygii</taxon>
        <taxon>Teleostei</taxon>
        <taxon>Albuliformes</taxon>
        <taxon>Albulidae</taxon>
        <taxon>Albula</taxon>
    </lineage>
</organism>
<evidence type="ECO:0000313" key="1">
    <source>
        <dbReference type="EMBL" id="KAI1901781.1"/>
    </source>
</evidence>
<protein>
    <submittedName>
        <fullName evidence="1">Uncharacterized protein</fullName>
    </submittedName>
</protein>
<name>A0A8T3DXS6_9TELE</name>
<dbReference type="Proteomes" id="UP000829720">
    <property type="component" value="Unassembled WGS sequence"/>
</dbReference>
<evidence type="ECO:0000313" key="2">
    <source>
        <dbReference type="Proteomes" id="UP000829720"/>
    </source>
</evidence>
<accession>A0A8T3DXS6</accession>
<gene>
    <name evidence="1" type="ORF">AGOR_G00037930</name>
</gene>
<proteinExistence type="predicted"/>
<keyword evidence="2" id="KW-1185">Reference proteome</keyword>
<dbReference type="EMBL" id="JAERUA010000003">
    <property type="protein sequence ID" value="KAI1901781.1"/>
    <property type="molecule type" value="Genomic_DNA"/>
</dbReference>
<sequence length="192" mass="21050">MSTASSSAGLGLDSGGHWHRRALQRSRTLAQNYLLSNSAPPLPPTSTSHRRNTLRLPSLGAVNHLHHQTTLAPLRPAAKLVAKPRRHSQSLSTEHKEIRPLVVQYRQPLHGETLAVRGKQCLPVPSSPSAPAPARTQLHVFLPTEGAVQREERDNESVDEGFMDELDSKVISLKLQQGEAKTSTHPVNPSQF</sequence>
<dbReference type="AlphaFoldDB" id="A0A8T3DXS6"/>
<dbReference type="OrthoDB" id="8446683at2759"/>